<dbReference type="EMBL" id="CP056041">
    <property type="protein sequence ID" value="QKZ24102.1"/>
    <property type="molecule type" value="Genomic_DNA"/>
</dbReference>
<dbReference type="GeneID" id="91332553"/>
<evidence type="ECO:0000313" key="2">
    <source>
        <dbReference type="Proteomes" id="UP000509418"/>
    </source>
</evidence>
<protein>
    <recommendedName>
        <fullName evidence="3">Antibiotic biosynthesis monooxygenase</fullName>
    </recommendedName>
</protein>
<name>A0A7H8TME5_STRCX</name>
<accession>A0A7H8TME5</accession>
<dbReference type="RefSeq" id="WP_107912512.1">
    <property type="nucleotide sequence ID" value="NZ_BMUS01000006.1"/>
</dbReference>
<dbReference type="SUPFAM" id="SSF54909">
    <property type="entry name" value="Dimeric alpha+beta barrel"/>
    <property type="match status" value="1"/>
</dbReference>
<organism evidence="1 2">
    <name type="scientific">Streptomyces chartreusis</name>
    <dbReference type="NCBI Taxonomy" id="1969"/>
    <lineage>
        <taxon>Bacteria</taxon>
        <taxon>Bacillati</taxon>
        <taxon>Actinomycetota</taxon>
        <taxon>Actinomycetes</taxon>
        <taxon>Kitasatosporales</taxon>
        <taxon>Streptomycetaceae</taxon>
        <taxon>Streptomyces</taxon>
    </lineage>
</organism>
<dbReference type="AlphaFoldDB" id="A0A7H8TME5"/>
<dbReference type="InterPro" id="IPR011008">
    <property type="entry name" value="Dimeric_a/b-barrel"/>
</dbReference>
<dbReference type="Proteomes" id="UP000509418">
    <property type="component" value="Chromosome"/>
</dbReference>
<proteinExistence type="predicted"/>
<keyword evidence="2" id="KW-1185">Reference proteome</keyword>
<sequence>MYAVVRRYEEVTDPAEAGRRVNEEFVPLLRQVPGFVAYYWVDAGGGVMVSTGVFQDRSGAEASTARAKDFVRDRLAELLPNPPQVTAGEVVAHS</sequence>
<gene>
    <name evidence="1" type="ORF">HUT05_46245</name>
</gene>
<reference evidence="1 2" key="1">
    <citation type="submission" date="2020-06" db="EMBL/GenBank/DDBJ databases">
        <title>Genome mining for natural products.</title>
        <authorList>
            <person name="Zhang B."/>
            <person name="Shi J."/>
            <person name="Ge H."/>
        </authorList>
    </citation>
    <scope>NUCLEOTIDE SEQUENCE [LARGE SCALE GENOMIC DNA]</scope>
    <source>
        <strain evidence="1 2">NA02069</strain>
    </source>
</reference>
<evidence type="ECO:0000313" key="1">
    <source>
        <dbReference type="EMBL" id="QKZ24102.1"/>
    </source>
</evidence>
<evidence type="ECO:0008006" key="3">
    <source>
        <dbReference type="Google" id="ProtNLM"/>
    </source>
</evidence>